<evidence type="ECO:0000256" key="8">
    <source>
        <dbReference type="ARBA" id="ARBA00022917"/>
    </source>
</evidence>
<evidence type="ECO:0000256" key="10">
    <source>
        <dbReference type="HAMAP-Rule" id="MF_00120"/>
    </source>
</evidence>
<feature type="active site" description="Charge relay system" evidence="10">
    <location>
        <position position="91"/>
    </location>
</feature>
<feature type="active site" description="Acyl-ester intermediate" evidence="10">
    <location>
        <position position="190"/>
    </location>
</feature>
<dbReference type="AlphaFoldDB" id="A0A518GRB7"/>
<evidence type="ECO:0000256" key="1">
    <source>
        <dbReference type="ARBA" id="ARBA00008069"/>
    </source>
</evidence>
<dbReference type="Proteomes" id="UP000315349">
    <property type="component" value="Chromosome"/>
</dbReference>
<dbReference type="RefSeq" id="WP_222423336.1">
    <property type="nucleotide sequence ID" value="NZ_CP036299.1"/>
</dbReference>
<name>A0A518GRB7_9PLAN</name>
<comment type="catalytic activity">
    <reaction evidence="9 10">
        <text>L-glutamyl-tRNA(Gln) + L-glutamine + ATP + H2O = L-glutaminyl-tRNA(Gln) + L-glutamate + ADP + phosphate + H(+)</text>
        <dbReference type="Rhea" id="RHEA:17521"/>
        <dbReference type="Rhea" id="RHEA-COMP:9681"/>
        <dbReference type="Rhea" id="RHEA-COMP:9684"/>
        <dbReference type="ChEBI" id="CHEBI:15377"/>
        <dbReference type="ChEBI" id="CHEBI:15378"/>
        <dbReference type="ChEBI" id="CHEBI:29985"/>
        <dbReference type="ChEBI" id="CHEBI:30616"/>
        <dbReference type="ChEBI" id="CHEBI:43474"/>
        <dbReference type="ChEBI" id="CHEBI:58359"/>
        <dbReference type="ChEBI" id="CHEBI:78520"/>
        <dbReference type="ChEBI" id="CHEBI:78521"/>
        <dbReference type="ChEBI" id="CHEBI:456216"/>
        <dbReference type="EC" id="6.3.5.7"/>
    </reaction>
</comment>
<comment type="function">
    <text evidence="10">Allows the formation of correctly charged Gln-tRNA(Gln) through the transamidation of misacylated Glu-tRNA(Gln) in organisms which lack glutaminyl-tRNA synthetase. The reaction takes place in the presence of glutamine and ATP through an activated gamma-phospho-Glu-tRNA(Gln).</text>
</comment>
<sequence length="501" mass="53030">MTLEAGGSLKTESGTGTSSIGSLFKALNSGTTTSRQIVESCLNAIDQRDGSIGAFLHIDRERALQAAEASDLRRSTGEVRGPLDGLPISIKDAICEAGQPATCASRILKGYVSPYSATVIDRLHAAGAIPLGRVNLDEFAMGSSSENSAYQLTHNPWDLARTPGGSSSGSAASVAARMVPGSLGSDTGGSIRQPASLCGVVGLKPTYGRVSRYGLVAFASSLEQIGPFSLDVFGAAALLQTIAGHDPHDSTCVNTPAEDYLQTLDTPLADLRIGVPKEYFGEGLDPEVQKIVEEALAVYTQHGAKLIPVELPHSKYSVATYYIIAPSEASSNLARFDGIHYGYRSPNFTDLESLYAASRGEGFGPEVKRRIMLGTYALSAGYADKYYVKALQIRRLIRQDFDAAFQQCDLIAGPVTPTPAFKLGELADDPLAMYLSDIYTIAANLAGIPAISIPAGWTASGLPVGLQLQGPVFTESRLLRAARMLEIDRPWIDRLPPAAGG</sequence>
<dbReference type="KEGG" id="peh:Spb1_30600"/>
<dbReference type="SUPFAM" id="SSF75304">
    <property type="entry name" value="Amidase signature (AS) enzymes"/>
    <property type="match status" value="1"/>
</dbReference>
<gene>
    <name evidence="10 12" type="primary">gatA</name>
    <name evidence="12" type="ORF">Spb1_30600</name>
</gene>
<feature type="active site" description="Charge relay system" evidence="10">
    <location>
        <position position="166"/>
    </location>
</feature>
<dbReference type="InterPro" id="IPR004412">
    <property type="entry name" value="GatA"/>
</dbReference>
<dbReference type="NCBIfam" id="TIGR00132">
    <property type="entry name" value="gatA"/>
    <property type="match status" value="1"/>
</dbReference>
<keyword evidence="6 10" id="KW-0547">Nucleotide-binding</keyword>
<accession>A0A518GRB7</accession>
<proteinExistence type="inferred from homology"/>
<dbReference type="PANTHER" id="PTHR11895:SF151">
    <property type="entry name" value="GLUTAMYL-TRNA(GLN) AMIDOTRANSFERASE SUBUNIT A"/>
    <property type="match status" value="1"/>
</dbReference>
<evidence type="ECO:0000313" key="12">
    <source>
        <dbReference type="EMBL" id="QDV31122.1"/>
    </source>
</evidence>
<dbReference type="EC" id="6.3.5.7" evidence="3 10"/>
<evidence type="ECO:0000256" key="3">
    <source>
        <dbReference type="ARBA" id="ARBA00012739"/>
    </source>
</evidence>
<dbReference type="EMBL" id="CP036299">
    <property type="protein sequence ID" value="QDV31122.1"/>
    <property type="molecule type" value="Genomic_DNA"/>
</dbReference>
<comment type="similarity">
    <text evidence="1 10">Belongs to the amidase family. GatA subfamily.</text>
</comment>
<dbReference type="Pfam" id="PF01425">
    <property type="entry name" value="Amidase"/>
    <property type="match status" value="1"/>
</dbReference>
<dbReference type="Gene3D" id="3.90.1300.10">
    <property type="entry name" value="Amidase signature (AS) domain"/>
    <property type="match status" value="1"/>
</dbReference>
<evidence type="ECO:0000259" key="11">
    <source>
        <dbReference type="Pfam" id="PF01425"/>
    </source>
</evidence>
<dbReference type="PANTHER" id="PTHR11895">
    <property type="entry name" value="TRANSAMIDASE"/>
    <property type="match status" value="1"/>
</dbReference>
<evidence type="ECO:0000256" key="2">
    <source>
        <dbReference type="ARBA" id="ARBA00011123"/>
    </source>
</evidence>
<keyword evidence="13" id="KW-1185">Reference proteome</keyword>
<evidence type="ECO:0000256" key="7">
    <source>
        <dbReference type="ARBA" id="ARBA00022840"/>
    </source>
</evidence>
<dbReference type="GO" id="GO:0005524">
    <property type="term" value="F:ATP binding"/>
    <property type="evidence" value="ECO:0007669"/>
    <property type="project" value="UniProtKB-KW"/>
</dbReference>
<dbReference type="PROSITE" id="PS00571">
    <property type="entry name" value="AMIDASES"/>
    <property type="match status" value="1"/>
</dbReference>
<evidence type="ECO:0000256" key="5">
    <source>
        <dbReference type="ARBA" id="ARBA00022598"/>
    </source>
</evidence>
<dbReference type="InterPro" id="IPR000120">
    <property type="entry name" value="Amidase"/>
</dbReference>
<dbReference type="HAMAP" id="MF_00120">
    <property type="entry name" value="GatA"/>
    <property type="match status" value="1"/>
</dbReference>
<evidence type="ECO:0000256" key="4">
    <source>
        <dbReference type="ARBA" id="ARBA00014428"/>
    </source>
</evidence>
<keyword evidence="7 10" id="KW-0067">ATP-binding</keyword>
<protein>
    <recommendedName>
        <fullName evidence="4 10">Glutamyl-tRNA(Gln) amidotransferase subunit A</fullName>
        <shortName evidence="10">Glu-ADT subunit A</shortName>
        <ecNumber evidence="3 10">6.3.5.7</ecNumber>
    </recommendedName>
</protein>
<evidence type="ECO:0000256" key="6">
    <source>
        <dbReference type="ARBA" id="ARBA00022741"/>
    </source>
</evidence>
<dbReference type="GO" id="GO:0006412">
    <property type="term" value="P:translation"/>
    <property type="evidence" value="ECO:0007669"/>
    <property type="project" value="UniProtKB-UniRule"/>
</dbReference>
<reference evidence="12 13" key="1">
    <citation type="submission" date="2019-02" db="EMBL/GenBank/DDBJ databases">
        <title>Deep-cultivation of Planctomycetes and their phenomic and genomic characterization uncovers novel biology.</title>
        <authorList>
            <person name="Wiegand S."/>
            <person name="Jogler M."/>
            <person name="Boedeker C."/>
            <person name="Pinto D."/>
            <person name="Vollmers J."/>
            <person name="Rivas-Marin E."/>
            <person name="Kohn T."/>
            <person name="Peeters S.H."/>
            <person name="Heuer A."/>
            <person name="Rast P."/>
            <person name="Oberbeckmann S."/>
            <person name="Bunk B."/>
            <person name="Jeske O."/>
            <person name="Meyerdierks A."/>
            <person name="Storesund J.E."/>
            <person name="Kallscheuer N."/>
            <person name="Luecker S."/>
            <person name="Lage O.M."/>
            <person name="Pohl T."/>
            <person name="Merkel B.J."/>
            <person name="Hornburger P."/>
            <person name="Mueller R.-W."/>
            <person name="Bruemmer F."/>
            <person name="Labrenz M."/>
            <person name="Spormann A.M."/>
            <person name="Op den Camp H."/>
            <person name="Overmann J."/>
            <person name="Amann R."/>
            <person name="Jetten M.S.M."/>
            <person name="Mascher T."/>
            <person name="Medema M.H."/>
            <person name="Devos D.P."/>
            <person name="Kaster A.-K."/>
            <person name="Ovreas L."/>
            <person name="Rohde M."/>
            <person name="Galperin M.Y."/>
            <person name="Jogler C."/>
        </authorList>
    </citation>
    <scope>NUCLEOTIDE SEQUENCE [LARGE SCALE GENOMIC DNA]</scope>
    <source>
        <strain evidence="12 13">Spb1</strain>
    </source>
</reference>
<dbReference type="GO" id="GO:0016740">
    <property type="term" value="F:transferase activity"/>
    <property type="evidence" value="ECO:0007669"/>
    <property type="project" value="UniProtKB-KW"/>
</dbReference>
<evidence type="ECO:0000256" key="9">
    <source>
        <dbReference type="ARBA" id="ARBA00047407"/>
    </source>
</evidence>
<dbReference type="GO" id="GO:0030956">
    <property type="term" value="C:glutamyl-tRNA(Gln) amidotransferase complex"/>
    <property type="evidence" value="ECO:0007669"/>
    <property type="project" value="InterPro"/>
</dbReference>
<keyword evidence="5 10" id="KW-0436">Ligase</keyword>
<evidence type="ECO:0000313" key="13">
    <source>
        <dbReference type="Proteomes" id="UP000315349"/>
    </source>
</evidence>
<feature type="domain" description="Amidase" evidence="11">
    <location>
        <begin position="37"/>
        <end position="479"/>
    </location>
</feature>
<comment type="subunit">
    <text evidence="2 10">Heterotrimer of A, B and C subunits.</text>
</comment>
<dbReference type="InterPro" id="IPR020556">
    <property type="entry name" value="Amidase_CS"/>
</dbReference>
<keyword evidence="8 10" id="KW-0648">Protein biosynthesis</keyword>
<dbReference type="InterPro" id="IPR023631">
    <property type="entry name" value="Amidase_dom"/>
</dbReference>
<dbReference type="GO" id="GO:0050567">
    <property type="term" value="F:glutaminyl-tRNA synthase (glutamine-hydrolyzing) activity"/>
    <property type="evidence" value="ECO:0007669"/>
    <property type="project" value="UniProtKB-UniRule"/>
</dbReference>
<dbReference type="InterPro" id="IPR036928">
    <property type="entry name" value="AS_sf"/>
</dbReference>
<keyword evidence="12" id="KW-0808">Transferase</keyword>
<organism evidence="12 13">
    <name type="scientific">Planctopirus ephydatiae</name>
    <dbReference type="NCBI Taxonomy" id="2528019"/>
    <lineage>
        <taxon>Bacteria</taxon>
        <taxon>Pseudomonadati</taxon>
        <taxon>Planctomycetota</taxon>
        <taxon>Planctomycetia</taxon>
        <taxon>Planctomycetales</taxon>
        <taxon>Planctomycetaceae</taxon>
        <taxon>Planctopirus</taxon>
    </lineage>
</organism>